<dbReference type="InterPro" id="IPR020616">
    <property type="entry name" value="Thiolase_N"/>
</dbReference>
<organism evidence="4 5">
    <name type="scientific">Pseudonocardia abyssalis</name>
    <dbReference type="NCBI Taxonomy" id="2792008"/>
    <lineage>
        <taxon>Bacteria</taxon>
        <taxon>Bacillati</taxon>
        <taxon>Actinomycetota</taxon>
        <taxon>Actinomycetes</taxon>
        <taxon>Pseudonocardiales</taxon>
        <taxon>Pseudonocardiaceae</taxon>
        <taxon>Pseudonocardia</taxon>
    </lineage>
</organism>
<proteinExistence type="predicted"/>
<dbReference type="Pfam" id="PF00108">
    <property type="entry name" value="Thiolase_N"/>
    <property type="match status" value="1"/>
</dbReference>
<dbReference type="PANTHER" id="PTHR42870:SF1">
    <property type="entry name" value="NON-SPECIFIC LIPID-TRANSFER PROTEIN-LIKE 2"/>
    <property type="match status" value="1"/>
</dbReference>
<dbReference type="Proteomes" id="UP000694287">
    <property type="component" value="Unassembled WGS sequence"/>
</dbReference>
<evidence type="ECO:0000313" key="5">
    <source>
        <dbReference type="Proteomes" id="UP000694287"/>
    </source>
</evidence>
<sequence>MSAVAVHGVGTSHFGRQPERDLVGLAFDAVHEAFADAGVDAVDAVWVGTVFGPAGVAQRVLRAMGVTGVPIVTVENACASGTTAFAEAHEAVRTGRYGRVLALGVEQMSTAFAGAITPEPTDPEGRSGLALPALYAMAAARYLHLGAVTPEQLAAVSVKNHAHALHNPRAQYSGRHTVEEVLASRMIADPLTLLQCCPTSDGAAAAVLAPATGGAREVAVRGVAMRTGAPWNHASPHVWGHDVVRDTAADAFAAAGLAGASDVDVLEVHDAFTIGEIVTTEALGLAPAGGGGEAAAAGVTALGGAHPVNPSGGLLSRGHPLGATGLAQLAEITWQLRGEAAGRQVEGARIGVVETMGGGVSVLDGNACVVAVLEAP</sequence>
<dbReference type="PROSITE" id="PS00737">
    <property type="entry name" value="THIOLASE_2"/>
    <property type="match status" value="1"/>
</dbReference>
<dbReference type="RefSeq" id="WP_218600795.1">
    <property type="nucleotide sequence ID" value="NZ_JADQDJ010000003.1"/>
</dbReference>
<dbReference type="InterPro" id="IPR020613">
    <property type="entry name" value="Thiolase_CS"/>
</dbReference>
<dbReference type="Pfam" id="PF22691">
    <property type="entry name" value="Thiolase_C_1"/>
    <property type="match status" value="1"/>
</dbReference>
<dbReference type="CDD" id="cd00829">
    <property type="entry name" value="SCP-x_thiolase"/>
    <property type="match status" value="1"/>
</dbReference>
<feature type="domain" description="Thiolase N-terminal" evidence="2">
    <location>
        <begin position="24"/>
        <end position="210"/>
    </location>
</feature>
<dbReference type="InterPro" id="IPR002155">
    <property type="entry name" value="Thiolase"/>
</dbReference>
<dbReference type="PANTHER" id="PTHR42870">
    <property type="entry name" value="ACETYL-COA C-ACETYLTRANSFERASE"/>
    <property type="match status" value="1"/>
</dbReference>
<dbReference type="InterPro" id="IPR055140">
    <property type="entry name" value="Thiolase_C_2"/>
</dbReference>
<dbReference type="EMBL" id="JADQDK010000001">
    <property type="protein sequence ID" value="MBW0136272.1"/>
    <property type="molecule type" value="Genomic_DNA"/>
</dbReference>
<keyword evidence="5" id="KW-1185">Reference proteome</keyword>
<evidence type="ECO:0000256" key="1">
    <source>
        <dbReference type="ARBA" id="ARBA00022679"/>
    </source>
</evidence>
<feature type="domain" description="Thiolase C-terminal" evidence="3">
    <location>
        <begin position="242"/>
        <end position="361"/>
    </location>
</feature>
<keyword evidence="1" id="KW-0808">Transferase</keyword>
<evidence type="ECO:0000259" key="3">
    <source>
        <dbReference type="Pfam" id="PF22691"/>
    </source>
</evidence>
<comment type="caution">
    <text evidence="4">The sequence shown here is derived from an EMBL/GenBank/DDBJ whole genome shotgun (WGS) entry which is preliminary data.</text>
</comment>
<accession>A0ABS6UVK2</accession>
<name>A0ABS6UVK2_9PSEU</name>
<gene>
    <name evidence="4" type="ORF">I4I81_18650</name>
</gene>
<evidence type="ECO:0000259" key="2">
    <source>
        <dbReference type="Pfam" id="PF00108"/>
    </source>
</evidence>
<evidence type="ECO:0000313" key="4">
    <source>
        <dbReference type="EMBL" id="MBW0136272.1"/>
    </source>
</evidence>
<reference evidence="4 5" key="1">
    <citation type="submission" date="2020-11" db="EMBL/GenBank/DDBJ databases">
        <title>Pseudonocardia abyssalis sp. nov. and Pseudonocardia oceani sp. nov., description and phylogenomic analysis of two novel actinomycetes isolated from the deep Southern Ocean.</title>
        <authorList>
            <person name="Parra J."/>
        </authorList>
    </citation>
    <scope>NUCLEOTIDE SEQUENCE [LARGE SCALE GENOMIC DNA]</scope>
    <source>
        <strain evidence="4 5">KRD-168</strain>
    </source>
</reference>
<protein>
    <submittedName>
        <fullName evidence="4">Thiolase family protein</fullName>
    </submittedName>
</protein>
<dbReference type="PIRSF" id="PIRSF000429">
    <property type="entry name" value="Ac-CoA_Ac_transf"/>
    <property type="match status" value="1"/>
</dbReference>